<dbReference type="Pfam" id="PF00126">
    <property type="entry name" value="HTH_1"/>
    <property type="match status" value="1"/>
</dbReference>
<accession>A0ABU0BXE6</accession>
<feature type="domain" description="HTH lysR-type" evidence="5">
    <location>
        <begin position="2"/>
        <end position="59"/>
    </location>
</feature>
<dbReference type="RefSeq" id="WP_307235119.1">
    <property type="nucleotide sequence ID" value="NZ_JAUSVF010000003.1"/>
</dbReference>
<dbReference type="InterPro" id="IPR036390">
    <property type="entry name" value="WH_DNA-bd_sf"/>
</dbReference>
<evidence type="ECO:0000256" key="1">
    <source>
        <dbReference type="ARBA" id="ARBA00009437"/>
    </source>
</evidence>
<sequence>MLDLKDLSYFVNVVDRGGFSAAGRSLRIPKSTLSHRIQQLEASLGVRLVNRTSRRFGVTEIGRDFYQNAIATLLQAEHTEASIRQHLSEPSGVVRITTPVTIAQFALRDLLPGFLVRYPKVNIIQHATDVQIDIVAEGIDLALRGHSQPLPNSTLVQRKIARVPWLLFAGTDYLNQTGVPIEPADLAEHTAIAMGQGAKTAWRLQHQRGQEVVIEIEPRFTSNDIVALKHAACAGLGIVALPAYVCWPEVKTGLLRPLLPGWVAADSSITALIPYRRGLLPAVRVLIDYLAAEFPQAVAIDLE</sequence>
<proteinExistence type="inferred from homology"/>
<evidence type="ECO:0000256" key="2">
    <source>
        <dbReference type="ARBA" id="ARBA00023015"/>
    </source>
</evidence>
<protein>
    <submittedName>
        <fullName evidence="6">DNA-binding transcriptional LysR family regulator</fullName>
    </submittedName>
</protein>
<evidence type="ECO:0000256" key="4">
    <source>
        <dbReference type="ARBA" id="ARBA00023163"/>
    </source>
</evidence>
<dbReference type="Pfam" id="PF03466">
    <property type="entry name" value="LysR_substrate"/>
    <property type="match status" value="1"/>
</dbReference>
<keyword evidence="7" id="KW-1185">Reference proteome</keyword>
<dbReference type="SUPFAM" id="SSF53850">
    <property type="entry name" value="Periplasmic binding protein-like II"/>
    <property type="match status" value="1"/>
</dbReference>
<dbReference type="GO" id="GO:0003677">
    <property type="term" value="F:DNA binding"/>
    <property type="evidence" value="ECO:0007669"/>
    <property type="project" value="UniProtKB-KW"/>
</dbReference>
<dbReference type="PROSITE" id="PS50931">
    <property type="entry name" value="HTH_LYSR"/>
    <property type="match status" value="1"/>
</dbReference>
<gene>
    <name evidence="6" type="ORF">QO002_005136</name>
</gene>
<dbReference type="Gene3D" id="3.40.190.290">
    <property type="match status" value="1"/>
</dbReference>
<comment type="similarity">
    <text evidence="1">Belongs to the LysR transcriptional regulatory family.</text>
</comment>
<dbReference type="InterPro" id="IPR000847">
    <property type="entry name" value="LysR_HTH_N"/>
</dbReference>
<comment type="caution">
    <text evidence="6">The sequence shown here is derived from an EMBL/GenBank/DDBJ whole genome shotgun (WGS) entry which is preliminary data.</text>
</comment>
<keyword evidence="4" id="KW-0804">Transcription</keyword>
<evidence type="ECO:0000259" key="5">
    <source>
        <dbReference type="PROSITE" id="PS50931"/>
    </source>
</evidence>
<evidence type="ECO:0000313" key="7">
    <source>
        <dbReference type="Proteomes" id="UP001230207"/>
    </source>
</evidence>
<dbReference type="InterPro" id="IPR058163">
    <property type="entry name" value="LysR-type_TF_proteobact-type"/>
</dbReference>
<dbReference type="Proteomes" id="UP001230207">
    <property type="component" value="Unassembled WGS sequence"/>
</dbReference>
<dbReference type="PANTHER" id="PTHR30537">
    <property type="entry name" value="HTH-TYPE TRANSCRIPTIONAL REGULATOR"/>
    <property type="match status" value="1"/>
</dbReference>
<keyword evidence="2" id="KW-0805">Transcription regulation</keyword>
<dbReference type="EMBL" id="JAUSVF010000003">
    <property type="protein sequence ID" value="MDQ0322930.1"/>
    <property type="molecule type" value="Genomic_DNA"/>
</dbReference>
<evidence type="ECO:0000256" key="3">
    <source>
        <dbReference type="ARBA" id="ARBA00023125"/>
    </source>
</evidence>
<reference evidence="6 7" key="1">
    <citation type="submission" date="2023-07" db="EMBL/GenBank/DDBJ databases">
        <title>Genomic Encyclopedia of Type Strains, Phase IV (KMG-IV): sequencing the most valuable type-strain genomes for metagenomic binning, comparative biology and taxonomic classification.</title>
        <authorList>
            <person name="Goeker M."/>
        </authorList>
    </citation>
    <scope>NUCLEOTIDE SEQUENCE [LARGE SCALE GENOMIC DNA]</scope>
    <source>
        <strain evidence="6 7">DSM 1112</strain>
    </source>
</reference>
<dbReference type="InterPro" id="IPR005119">
    <property type="entry name" value="LysR_subst-bd"/>
</dbReference>
<evidence type="ECO:0000313" key="6">
    <source>
        <dbReference type="EMBL" id="MDQ0322930.1"/>
    </source>
</evidence>
<dbReference type="InterPro" id="IPR036388">
    <property type="entry name" value="WH-like_DNA-bd_sf"/>
</dbReference>
<dbReference type="PANTHER" id="PTHR30537:SF31">
    <property type="entry name" value="TRANSCRIPTIONAL REGULATOR, LYSR FAMILY"/>
    <property type="match status" value="1"/>
</dbReference>
<keyword evidence="3 6" id="KW-0238">DNA-binding</keyword>
<name>A0ABU0BXE6_9HYPH</name>
<dbReference type="Gene3D" id="1.10.10.10">
    <property type="entry name" value="Winged helix-like DNA-binding domain superfamily/Winged helix DNA-binding domain"/>
    <property type="match status" value="1"/>
</dbReference>
<organism evidence="6 7">
    <name type="scientific">Pararhizobium capsulatum DSM 1112</name>
    <dbReference type="NCBI Taxonomy" id="1121113"/>
    <lineage>
        <taxon>Bacteria</taxon>
        <taxon>Pseudomonadati</taxon>
        <taxon>Pseudomonadota</taxon>
        <taxon>Alphaproteobacteria</taxon>
        <taxon>Hyphomicrobiales</taxon>
        <taxon>Rhizobiaceae</taxon>
        <taxon>Rhizobium/Agrobacterium group</taxon>
        <taxon>Pararhizobium</taxon>
    </lineage>
</organism>
<dbReference type="SUPFAM" id="SSF46785">
    <property type="entry name" value="Winged helix' DNA-binding domain"/>
    <property type="match status" value="1"/>
</dbReference>